<organism evidence="10 11">
    <name type="scientific">Mucilaginibacter agri</name>
    <dbReference type="NCBI Taxonomy" id="2695265"/>
    <lineage>
        <taxon>Bacteria</taxon>
        <taxon>Pseudomonadati</taxon>
        <taxon>Bacteroidota</taxon>
        <taxon>Sphingobacteriia</taxon>
        <taxon>Sphingobacteriales</taxon>
        <taxon>Sphingobacteriaceae</taxon>
        <taxon>Mucilaginibacter</taxon>
    </lineage>
</organism>
<reference evidence="10" key="1">
    <citation type="submission" date="2020-01" db="EMBL/GenBank/DDBJ databases">
        <authorList>
            <person name="Seo Y.L."/>
        </authorList>
    </citation>
    <scope>NUCLEOTIDE SEQUENCE</scope>
    <source>
        <strain evidence="10">R11</strain>
    </source>
</reference>
<dbReference type="GO" id="GO:0005524">
    <property type="term" value="F:ATP binding"/>
    <property type="evidence" value="ECO:0007669"/>
    <property type="project" value="UniProtKB-UniRule"/>
</dbReference>
<gene>
    <name evidence="8 10" type="primary">tilS</name>
    <name evidence="10" type="ORF">GSY63_05300</name>
</gene>
<comment type="domain">
    <text evidence="8">The N-terminal region contains the highly conserved SGGXDS motif, predicted to be a P-loop motif involved in ATP binding.</text>
</comment>
<protein>
    <recommendedName>
        <fullName evidence="8">tRNA(Ile)-lysidine synthase</fullName>
        <ecNumber evidence="8">6.3.4.19</ecNumber>
    </recommendedName>
    <alternativeName>
        <fullName evidence="8">tRNA(Ile)-2-lysyl-cytidine synthase</fullName>
    </alternativeName>
    <alternativeName>
        <fullName evidence="8">tRNA(Ile)-lysidine synthetase</fullName>
    </alternativeName>
</protein>
<name>A0A965ZDL3_9SPHI</name>
<comment type="subcellular location">
    <subcellularLocation>
        <location evidence="1 8">Cytoplasm</location>
    </subcellularLocation>
</comment>
<dbReference type="NCBIfam" id="TIGR02432">
    <property type="entry name" value="lysidine_TilS_N"/>
    <property type="match status" value="1"/>
</dbReference>
<dbReference type="SMART" id="SM00977">
    <property type="entry name" value="TilS_C"/>
    <property type="match status" value="1"/>
</dbReference>
<feature type="binding site" evidence="8">
    <location>
        <begin position="28"/>
        <end position="33"/>
    </location>
    <ligand>
        <name>ATP</name>
        <dbReference type="ChEBI" id="CHEBI:30616"/>
    </ligand>
</feature>
<feature type="domain" description="Lysidine-tRNA(Ile) synthetase C-terminal" evidence="9">
    <location>
        <begin position="366"/>
        <end position="440"/>
    </location>
</feature>
<evidence type="ECO:0000259" key="9">
    <source>
        <dbReference type="SMART" id="SM00977"/>
    </source>
</evidence>
<dbReference type="GO" id="GO:0005737">
    <property type="term" value="C:cytoplasm"/>
    <property type="evidence" value="ECO:0007669"/>
    <property type="project" value="UniProtKB-SubCell"/>
</dbReference>
<evidence type="ECO:0000256" key="4">
    <source>
        <dbReference type="ARBA" id="ARBA00022694"/>
    </source>
</evidence>
<evidence type="ECO:0000256" key="6">
    <source>
        <dbReference type="ARBA" id="ARBA00022840"/>
    </source>
</evidence>
<evidence type="ECO:0000256" key="1">
    <source>
        <dbReference type="ARBA" id="ARBA00004496"/>
    </source>
</evidence>
<keyword evidence="6 8" id="KW-0067">ATP-binding</keyword>
<keyword evidence="5 8" id="KW-0547">Nucleotide-binding</keyword>
<proteinExistence type="inferred from homology"/>
<dbReference type="InterPro" id="IPR014729">
    <property type="entry name" value="Rossmann-like_a/b/a_fold"/>
</dbReference>
<evidence type="ECO:0000313" key="11">
    <source>
        <dbReference type="Proteomes" id="UP000638732"/>
    </source>
</evidence>
<evidence type="ECO:0000256" key="3">
    <source>
        <dbReference type="ARBA" id="ARBA00022598"/>
    </source>
</evidence>
<keyword evidence="2 8" id="KW-0963">Cytoplasm</keyword>
<dbReference type="InterPro" id="IPR012094">
    <property type="entry name" value="tRNA_Ile_lys_synt"/>
</dbReference>
<dbReference type="PANTHER" id="PTHR43033">
    <property type="entry name" value="TRNA(ILE)-LYSIDINE SYNTHASE-RELATED"/>
    <property type="match status" value="1"/>
</dbReference>
<accession>A0A965ZDL3</accession>
<dbReference type="CDD" id="cd01992">
    <property type="entry name" value="TilS_N"/>
    <property type="match status" value="1"/>
</dbReference>
<evidence type="ECO:0000256" key="8">
    <source>
        <dbReference type="HAMAP-Rule" id="MF_01161"/>
    </source>
</evidence>
<evidence type="ECO:0000256" key="2">
    <source>
        <dbReference type="ARBA" id="ARBA00022490"/>
    </source>
</evidence>
<dbReference type="SUPFAM" id="SSF52402">
    <property type="entry name" value="Adenine nucleotide alpha hydrolases-like"/>
    <property type="match status" value="1"/>
</dbReference>
<dbReference type="InterPro" id="IPR012795">
    <property type="entry name" value="tRNA_Ile_lys_synt_N"/>
</dbReference>
<dbReference type="PANTHER" id="PTHR43033:SF1">
    <property type="entry name" value="TRNA(ILE)-LYSIDINE SYNTHASE-RELATED"/>
    <property type="match status" value="1"/>
</dbReference>
<evidence type="ECO:0000313" key="10">
    <source>
        <dbReference type="EMBL" id="NCD68765.1"/>
    </source>
</evidence>
<reference evidence="10" key="2">
    <citation type="submission" date="2020-10" db="EMBL/GenBank/DDBJ databases">
        <title>Mucilaginibacter sp. nov., isolated from soil.</title>
        <authorList>
            <person name="Jeon C.O."/>
        </authorList>
    </citation>
    <scope>NUCLEOTIDE SEQUENCE</scope>
    <source>
        <strain evidence="10">R11</strain>
    </source>
</reference>
<comment type="caution">
    <text evidence="10">The sequence shown here is derived from an EMBL/GenBank/DDBJ whole genome shotgun (WGS) entry which is preliminary data.</text>
</comment>
<keyword evidence="4 8" id="KW-0819">tRNA processing</keyword>
<comment type="catalytic activity">
    <reaction evidence="7 8">
        <text>cytidine(34) in tRNA(Ile2) + L-lysine + ATP = lysidine(34) in tRNA(Ile2) + AMP + diphosphate + H(+)</text>
        <dbReference type="Rhea" id="RHEA:43744"/>
        <dbReference type="Rhea" id="RHEA-COMP:10625"/>
        <dbReference type="Rhea" id="RHEA-COMP:10670"/>
        <dbReference type="ChEBI" id="CHEBI:15378"/>
        <dbReference type="ChEBI" id="CHEBI:30616"/>
        <dbReference type="ChEBI" id="CHEBI:32551"/>
        <dbReference type="ChEBI" id="CHEBI:33019"/>
        <dbReference type="ChEBI" id="CHEBI:82748"/>
        <dbReference type="ChEBI" id="CHEBI:83665"/>
        <dbReference type="ChEBI" id="CHEBI:456215"/>
        <dbReference type="EC" id="6.3.4.19"/>
    </reaction>
</comment>
<evidence type="ECO:0000256" key="7">
    <source>
        <dbReference type="ARBA" id="ARBA00048539"/>
    </source>
</evidence>
<dbReference type="Pfam" id="PF01171">
    <property type="entry name" value="ATP_bind_3"/>
    <property type="match status" value="1"/>
</dbReference>
<evidence type="ECO:0000256" key="5">
    <source>
        <dbReference type="ARBA" id="ARBA00022741"/>
    </source>
</evidence>
<dbReference type="RefSeq" id="WP_166584783.1">
    <property type="nucleotide sequence ID" value="NZ_WWEO01000039.1"/>
</dbReference>
<dbReference type="GO" id="GO:0032267">
    <property type="term" value="F:tRNA(Ile)-lysidine synthase activity"/>
    <property type="evidence" value="ECO:0007669"/>
    <property type="project" value="UniProtKB-EC"/>
</dbReference>
<dbReference type="InterPro" id="IPR011063">
    <property type="entry name" value="TilS/TtcA_N"/>
</dbReference>
<dbReference type="SUPFAM" id="SSF56037">
    <property type="entry name" value="PheT/TilS domain"/>
    <property type="match status" value="1"/>
</dbReference>
<keyword evidence="3 8" id="KW-0436">Ligase</keyword>
<dbReference type="AlphaFoldDB" id="A0A965ZDL3"/>
<dbReference type="EC" id="6.3.4.19" evidence="8"/>
<dbReference type="Pfam" id="PF11734">
    <property type="entry name" value="TilS_C"/>
    <property type="match status" value="1"/>
</dbReference>
<dbReference type="HAMAP" id="MF_01161">
    <property type="entry name" value="tRNA_Ile_lys_synt"/>
    <property type="match status" value="1"/>
</dbReference>
<dbReference type="NCBIfam" id="TIGR02433">
    <property type="entry name" value="lysidine_TilS_C"/>
    <property type="match status" value="1"/>
</dbReference>
<sequence length="444" mass="50463">MLPLARFNAFADQNRLFDRQSKIVAAVSGGMDSVLMTRLLHAAGLQFVIAHCNFQLRGGESLRDHEFCKQLAEELQVPFYSINFDTTAYATEHKLSIQMAARDLRYNWFEQIRQQLGYDVVALAHHQNDTIETILLNLTRGTGIAGLHGIRPKVGNLVRPMLCFTRDDVTAVVKANKFAFVEDSSNASVKYARNKIRHEVVPKLKELNPNLESTFQDHLQHFSELEQLLEMRLEELKPALFSVHQNEFYIPIAALKDLKPLHLLLYGLLKPYGFNVTSVNDMISSLGKHAGRKFEAPDWNLILDRDKLILSPVETEKTNAIAFEELVTHLQFNNYSLTVSHTTAPYAIVNNPNIAALDAGLLSYPLTIRTWQQGDYFYPLGMKLRKKISDFFIGQKVPVHRKSQIPVLVNGNGDVIWIAGYRVDNRYKITPGTKKISIFELTEL</sequence>
<dbReference type="InterPro" id="IPR012796">
    <property type="entry name" value="Lysidine-tRNA-synth_C"/>
</dbReference>
<dbReference type="Gene3D" id="3.40.50.620">
    <property type="entry name" value="HUPs"/>
    <property type="match status" value="1"/>
</dbReference>
<dbReference type="Proteomes" id="UP000638732">
    <property type="component" value="Unassembled WGS sequence"/>
</dbReference>
<dbReference type="EMBL" id="WWEO01000039">
    <property type="protein sequence ID" value="NCD68765.1"/>
    <property type="molecule type" value="Genomic_DNA"/>
</dbReference>
<keyword evidence="11" id="KW-1185">Reference proteome</keyword>
<comment type="similarity">
    <text evidence="8">Belongs to the tRNA(Ile)-lysidine synthase family.</text>
</comment>
<dbReference type="GO" id="GO:0006400">
    <property type="term" value="P:tRNA modification"/>
    <property type="evidence" value="ECO:0007669"/>
    <property type="project" value="UniProtKB-UniRule"/>
</dbReference>
<comment type="function">
    <text evidence="8">Ligates lysine onto the cytidine present at position 34 of the AUA codon-specific tRNA(Ile) that contains the anticodon CAU, in an ATP-dependent manner. Cytidine is converted to lysidine, thus changing the amino acid specificity of the tRNA from methionine to isoleucine.</text>
</comment>